<evidence type="ECO:0000256" key="4">
    <source>
        <dbReference type="ARBA" id="ARBA00022806"/>
    </source>
</evidence>
<feature type="domain" description="UvrD-like helicase C-terminal" evidence="13">
    <location>
        <begin position="292"/>
        <end position="565"/>
    </location>
</feature>
<feature type="domain" description="UvrD-like helicase ATP-binding" evidence="12">
    <location>
        <begin position="8"/>
        <end position="291"/>
    </location>
</feature>
<evidence type="ECO:0000259" key="13">
    <source>
        <dbReference type="PROSITE" id="PS51217"/>
    </source>
</evidence>
<feature type="binding site" evidence="10">
    <location>
        <begin position="29"/>
        <end position="36"/>
    </location>
    <ligand>
        <name>ATP</name>
        <dbReference type="ChEBI" id="CHEBI:30616"/>
    </ligand>
</feature>
<feature type="region of interest" description="Disordered" evidence="11">
    <location>
        <begin position="643"/>
        <end position="663"/>
    </location>
</feature>
<evidence type="ECO:0000313" key="15">
    <source>
        <dbReference type="Proteomes" id="UP000223527"/>
    </source>
</evidence>
<dbReference type="InterPro" id="IPR014016">
    <property type="entry name" value="UvrD-like_ATP-bd"/>
</dbReference>
<evidence type="ECO:0000256" key="11">
    <source>
        <dbReference type="SAM" id="MobiDB-lite"/>
    </source>
</evidence>
<dbReference type="GO" id="GO:0003677">
    <property type="term" value="F:DNA binding"/>
    <property type="evidence" value="ECO:0007669"/>
    <property type="project" value="InterPro"/>
</dbReference>
<evidence type="ECO:0000256" key="3">
    <source>
        <dbReference type="ARBA" id="ARBA00022801"/>
    </source>
</evidence>
<keyword evidence="15" id="KW-1185">Reference proteome</keyword>
<dbReference type="GO" id="GO:0043138">
    <property type="term" value="F:3'-5' DNA helicase activity"/>
    <property type="evidence" value="ECO:0007669"/>
    <property type="project" value="UniProtKB-EC"/>
</dbReference>
<dbReference type="AlphaFoldDB" id="A0A2C6Z9T0"/>
<dbReference type="Pfam" id="PF13361">
    <property type="entry name" value="UvrD_C"/>
    <property type="match status" value="2"/>
</dbReference>
<keyword evidence="6" id="KW-0413">Isomerase</keyword>
<comment type="catalytic activity">
    <reaction evidence="7">
        <text>Couples ATP hydrolysis with the unwinding of duplex DNA by translocating in the 3'-5' direction.</text>
        <dbReference type="EC" id="5.6.2.4"/>
    </reaction>
</comment>
<dbReference type="Proteomes" id="UP000223527">
    <property type="component" value="Unassembled WGS sequence"/>
</dbReference>
<keyword evidence="3 10" id="KW-0378">Hydrolase</keyword>
<comment type="caution">
    <text evidence="14">The sequence shown here is derived from an EMBL/GenBank/DDBJ whole genome shotgun (WGS) entry which is preliminary data.</text>
</comment>
<comment type="similarity">
    <text evidence="1">Belongs to the helicase family. UvrD subfamily.</text>
</comment>
<dbReference type="EMBL" id="PDNU01000012">
    <property type="protein sequence ID" value="PHK95271.1"/>
    <property type="molecule type" value="Genomic_DNA"/>
</dbReference>
<reference evidence="14 15" key="1">
    <citation type="submission" date="2017-10" db="EMBL/GenBank/DDBJ databases">
        <authorList>
            <person name="Banno H."/>
            <person name="Chua N.-H."/>
        </authorList>
    </citation>
    <scope>NUCLEOTIDE SEQUENCE [LARGE SCALE GENOMIC DNA]</scope>
    <source>
        <strain evidence="14 15">YW11</strain>
    </source>
</reference>
<dbReference type="GO" id="GO:0005829">
    <property type="term" value="C:cytosol"/>
    <property type="evidence" value="ECO:0007669"/>
    <property type="project" value="TreeGrafter"/>
</dbReference>
<keyword evidence="5 10" id="KW-0067">ATP-binding</keyword>
<protein>
    <recommendedName>
        <fullName evidence="8">DNA 3'-5' helicase</fullName>
        <ecNumber evidence="8">5.6.2.4</ecNumber>
    </recommendedName>
</protein>
<organism evidence="14 15">
    <name type="scientific">Teichococcus rhizosphaerae</name>
    <dbReference type="NCBI Taxonomy" id="1335062"/>
    <lineage>
        <taxon>Bacteria</taxon>
        <taxon>Pseudomonadati</taxon>
        <taxon>Pseudomonadota</taxon>
        <taxon>Alphaproteobacteria</taxon>
        <taxon>Acetobacterales</taxon>
        <taxon>Roseomonadaceae</taxon>
        <taxon>Roseomonas</taxon>
    </lineage>
</organism>
<dbReference type="RefSeq" id="WP_099095185.1">
    <property type="nucleotide sequence ID" value="NZ_PDNU01000012.1"/>
</dbReference>
<dbReference type="Gene3D" id="1.10.10.160">
    <property type="match status" value="1"/>
</dbReference>
<dbReference type="CDD" id="cd17932">
    <property type="entry name" value="DEXQc_UvrD"/>
    <property type="match status" value="1"/>
</dbReference>
<dbReference type="OrthoDB" id="7231145at2"/>
<dbReference type="PROSITE" id="PS51198">
    <property type="entry name" value="UVRD_HELICASE_ATP_BIND"/>
    <property type="match status" value="1"/>
</dbReference>
<sequence>MTGPPAHLAGLNAAQLAAATAPAPCLVLAGAGSGKTETLTRRVADLILRQGEAPERLLCITFTGKAAGEMRARLAARLGAARVPRWVGTFHAIMARLMTEDAAHLPGLPRGFAIMGQAEARAVLMALAGLRDAREGMALQDAVSLLKGCLLGPRDACPRGPAFARFEADVLRQARDLLPAYRAELDRRAALDFDDLIARPVEAMQADASLARRWGSRWAELLVDEYQDTNIAQHRLIRLLAGERKRVFAVGDDTQSIYGWRGADVSQIRRFRRQYPGSVETIRLELNYRSTPVILQAANAVAARDPEALRKTLRPAGREMGPGAPLVLREAETPEQEGRAVARHLQALQAGEGGLPWRECAILLRAGFLAEPVVAALTEAAIPFRRVSDREPEAPRDILAAQAWLRLAMSHDGQGWNASADDAFRRACAHPPRGISGRLFAQLRQHAADTGLALAAALQDLPAPGEERLRLQAVADQARALALEIRRRRLPPADALQLAAERAGLAAGLREAGEARLAAWEAAFAAAAQFGSVAAYCEAAALGEAVEADLRADAVPVMTLHRAKGLEFDHVLMPGLEEGVFPSYRAEAQGSLPEERRLFYVGITRARRGLWLSWVRHRRDWAARPSRFLGEIPAQLFRAAASPSAPAARPARTLAPPSQAETDRLVAEFHARKAAAGARKKGGR</sequence>
<dbReference type="GO" id="GO:0016887">
    <property type="term" value="F:ATP hydrolysis activity"/>
    <property type="evidence" value="ECO:0007669"/>
    <property type="project" value="RHEA"/>
</dbReference>
<dbReference type="InterPro" id="IPR027417">
    <property type="entry name" value="P-loop_NTPase"/>
</dbReference>
<dbReference type="SUPFAM" id="SSF52540">
    <property type="entry name" value="P-loop containing nucleoside triphosphate hydrolases"/>
    <property type="match status" value="1"/>
</dbReference>
<name>A0A2C6Z9T0_9PROT</name>
<accession>A0A2C6Z9T0</accession>
<evidence type="ECO:0000256" key="2">
    <source>
        <dbReference type="ARBA" id="ARBA00022741"/>
    </source>
</evidence>
<keyword evidence="4 10" id="KW-0347">Helicase</keyword>
<dbReference type="Pfam" id="PF00580">
    <property type="entry name" value="UvrD-helicase"/>
    <property type="match status" value="1"/>
</dbReference>
<evidence type="ECO:0000256" key="6">
    <source>
        <dbReference type="ARBA" id="ARBA00023235"/>
    </source>
</evidence>
<dbReference type="Gene3D" id="3.40.50.300">
    <property type="entry name" value="P-loop containing nucleotide triphosphate hydrolases"/>
    <property type="match status" value="2"/>
</dbReference>
<evidence type="ECO:0000256" key="7">
    <source>
        <dbReference type="ARBA" id="ARBA00034617"/>
    </source>
</evidence>
<evidence type="ECO:0000256" key="5">
    <source>
        <dbReference type="ARBA" id="ARBA00022840"/>
    </source>
</evidence>
<feature type="compositionally biased region" description="Low complexity" evidence="11">
    <location>
        <begin position="643"/>
        <end position="658"/>
    </location>
</feature>
<comment type="catalytic activity">
    <reaction evidence="9">
        <text>ATP + H2O = ADP + phosphate + H(+)</text>
        <dbReference type="Rhea" id="RHEA:13065"/>
        <dbReference type="ChEBI" id="CHEBI:15377"/>
        <dbReference type="ChEBI" id="CHEBI:15378"/>
        <dbReference type="ChEBI" id="CHEBI:30616"/>
        <dbReference type="ChEBI" id="CHEBI:43474"/>
        <dbReference type="ChEBI" id="CHEBI:456216"/>
        <dbReference type="EC" id="5.6.2.4"/>
    </reaction>
</comment>
<keyword evidence="2 10" id="KW-0547">Nucleotide-binding</keyword>
<proteinExistence type="inferred from homology"/>
<evidence type="ECO:0000256" key="8">
    <source>
        <dbReference type="ARBA" id="ARBA00034808"/>
    </source>
</evidence>
<dbReference type="Gene3D" id="1.10.486.10">
    <property type="entry name" value="PCRA, domain 4"/>
    <property type="match status" value="1"/>
</dbReference>
<dbReference type="GO" id="GO:0000725">
    <property type="term" value="P:recombinational repair"/>
    <property type="evidence" value="ECO:0007669"/>
    <property type="project" value="TreeGrafter"/>
</dbReference>
<dbReference type="PANTHER" id="PTHR11070:SF59">
    <property type="entry name" value="DNA 3'-5' HELICASE"/>
    <property type="match status" value="1"/>
</dbReference>
<dbReference type="GO" id="GO:0033202">
    <property type="term" value="C:DNA helicase complex"/>
    <property type="evidence" value="ECO:0007669"/>
    <property type="project" value="TreeGrafter"/>
</dbReference>
<evidence type="ECO:0000256" key="10">
    <source>
        <dbReference type="PROSITE-ProRule" id="PRU00560"/>
    </source>
</evidence>
<dbReference type="PROSITE" id="PS51217">
    <property type="entry name" value="UVRD_HELICASE_CTER"/>
    <property type="match status" value="1"/>
</dbReference>
<evidence type="ECO:0000256" key="9">
    <source>
        <dbReference type="ARBA" id="ARBA00048988"/>
    </source>
</evidence>
<evidence type="ECO:0000256" key="1">
    <source>
        <dbReference type="ARBA" id="ARBA00009922"/>
    </source>
</evidence>
<evidence type="ECO:0000313" key="14">
    <source>
        <dbReference type="EMBL" id="PHK95271.1"/>
    </source>
</evidence>
<evidence type="ECO:0000259" key="12">
    <source>
        <dbReference type="PROSITE" id="PS51198"/>
    </source>
</evidence>
<gene>
    <name evidence="14" type="ORF">CR162_08865</name>
</gene>
<dbReference type="GO" id="GO:0005524">
    <property type="term" value="F:ATP binding"/>
    <property type="evidence" value="ECO:0007669"/>
    <property type="project" value="UniProtKB-UniRule"/>
</dbReference>
<dbReference type="InterPro" id="IPR013986">
    <property type="entry name" value="DExx_box_DNA_helicase_dom_sf"/>
</dbReference>
<dbReference type="InterPro" id="IPR000212">
    <property type="entry name" value="DNA_helicase_UvrD/REP"/>
</dbReference>
<dbReference type="EC" id="5.6.2.4" evidence="8"/>
<dbReference type="PANTHER" id="PTHR11070">
    <property type="entry name" value="UVRD / RECB / PCRA DNA HELICASE FAMILY MEMBER"/>
    <property type="match status" value="1"/>
</dbReference>
<dbReference type="InterPro" id="IPR014017">
    <property type="entry name" value="DNA_helicase_UvrD-like_C"/>
</dbReference>